<evidence type="ECO:0000256" key="1">
    <source>
        <dbReference type="SAM" id="Phobius"/>
    </source>
</evidence>
<keyword evidence="1" id="KW-0812">Transmembrane</keyword>
<feature type="transmembrane region" description="Helical" evidence="1">
    <location>
        <begin position="12"/>
        <end position="31"/>
    </location>
</feature>
<dbReference type="KEGG" id="seme:MIZ01_1697"/>
<evidence type="ECO:0000313" key="3">
    <source>
        <dbReference type="Proteomes" id="UP001320326"/>
    </source>
</evidence>
<name>A0AAN1XAN0_9PROT</name>
<reference evidence="2 3" key="1">
    <citation type="journal article" date="2022" name="Int. J. Syst. Evol. Microbiol.">
        <title>&lt;i&gt;Sideroxyarcus emersonii&lt;/i&gt; gen. nov. sp. nov., a neutrophilic, microaerobic iron- and thiosulfate-oxidizing bacterium isolated from iron-rich wetland sediment.</title>
        <authorList>
            <person name="Kato S."/>
            <person name="Itoh T."/>
            <person name="Iino T."/>
            <person name="Ohkuma M."/>
        </authorList>
    </citation>
    <scope>NUCLEOTIDE SEQUENCE [LARGE SCALE GENOMIC DNA]</scope>
    <source>
        <strain evidence="2 3">MIZ01</strain>
    </source>
</reference>
<keyword evidence="1" id="KW-0472">Membrane</keyword>
<evidence type="ECO:0008006" key="4">
    <source>
        <dbReference type="Google" id="ProtNLM"/>
    </source>
</evidence>
<sequence>MKAAASRQGGIGFVGFIMVAIGVVFVAIAAMKLAPAYAHSAQIAQIFKAIANDPAMQDASIKDIKDSYYKRANINYITDITADDIDISKVNGRLTLSTSYSIKIPIAGNVTLLLEFNPSSS</sequence>
<evidence type="ECO:0000313" key="2">
    <source>
        <dbReference type="EMBL" id="BCK87900.1"/>
    </source>
</evidence>
<keyword evidence="1" id="KW-1133">Transmembrane helix</keyword>
<dbReference type="EMBL" id="AP023423">
    <property type="protein sequence ID" value="BCK87900.1"/>
    <property type="molecule type" value="Genomic_DNA"/>
</dbReference>
<dbReference type="RefSeq" id="WP_237246456.1">
    <property type="nucleotide sequence ID" value="NZ_AP023423.1"/>
</dbReference>
<dbReference type="InterPro" id="IPR032314">
    <property type="entry name" value="DUF4845"/>
</dbReference>
<organism evidence="2 3">
    <name type="scientific">Sideroxyarcus emersonii</name>
    <dbReference type="NCBI Taxonomy" id="2764705"/>
    <lineage>
        <taxon>Bacteria</taxon>
        <taxon>Pseudomonadati</taxon>
        <taxon>Pseudomonadota</taxon>
        <taxon>Betaproteobacteria</taxon>
        <taxon>Nitrosomonadales</taxon>
        <taxon>Gallionellaceae</taxon>
        <taxon>Sideroxyarcus</taxon>
    </lineage>
</organism>
<dbReference type="AlphaFoldDB" id="A0AAN1XAN0"/>
<keyword evidence="3" id="KW-1185">Reference proteome</keyword>
<accession>A0AAN1XAN0</accession>
<dbReference type="Proteomes" id="UP001320326">
    <property type="component" value="Chromosome"/>
</dbReference>
<proteinExistence type="predicted"/>
<protein>
    <recommendedName>
        <fullName evidence="4">DUF4845 domain-containing protein</fullName>
    </recommendedName>
</protein>
<gene>
    <name evidence="2" type="ORF">MIZ01_1697</name>
</gene>
<dbReference type="Pfam" id="PF16137">
    <property type="entry name" value="DUF4845"/>
    <property type="match status" value="1"/>
</dbReference>